<evidence type="ECO:0000313" key="3">
    <source>
        <dbReference type="Proteomes" id="UP000504724"/>
    </source>
</evidence>
<name>A0A7D4NRQ6_9GAMM</name>
<keyword evidence="1" id="KW-0812">Transmembrane</keyword>
<feature type="transmembrane region" description="Helical" evidence="1">
    <location>
        <begin position="133"/>
        <end position="154"/>
    </location>
</feature>
<dbReference type="Proteomes" id="UP000504724">
    <property type="component" value="Chromosome"/>
</dbReference>
<accession>A0A7D4NRQ6</accession>
<keyword evidence="3" id="KW-1185">Reference proteome</keyword>
<evidence type="ECO:0000313" key="2">
    <source>
        <dbReference type="EMBL" id="QKI89790.1"/>
    </source>
</evidence>
<feature type="transmembrane region" description="Helical" evidence="1">
    <location>
        <begin position="95"/>
        <end position="113"/>
    </location>
</feature>
<dbReference type="AlphaFoldDB" id="A0A7D4NRQ6"/>
<sequence>MDSISLQKLQDAKALAQKFAAQVEANPQLESNSSDDTAKSGKQLKSKANFARKSFQPKISTYEKAFWRERLWLNPLLALSALLWFPFILQLFTDNLWFNLIALLLFVSLEYWLTRSVCTPLHTVQPPLWQRFLLFYALRRGAVAGALVLVYGALQKTGLPLILIYTGAIFLYWVMQSFLYWQRRKFQRLQIAQLS</sequence>
<dbReference type="EMBL" id="CP054020">
    <property type="protein sequence ID" value="QKI89790.1"/>
    <property type="molecule type" value="Genomic_DNA"/>
</dbReference>
<protein>
    <submittedName>
        <fullName evidence="2">Uncharacterized protein</fullName>
    </submittedName>
</protein>
<dbReference type="KEGG" id="txa:HQN79_09500"/>
<proteinExistence type="predicted"/>
<evidence type="ECO:0000256" key="1">
    <source>
        <dbReference type="SAM" id="Phobius"/>
    </source>
</evidence>
<keyword evidence="1" id="KW-0472">Membrane</keyword>
<dbReference type="RefSeq" id="WP_173285928.1">
    <property type="nucleotide sequence ID" value="NZ_CP054020.1"/>
</dbReference>
<organism evidence="2 3">
    <name type="scientific">Thiomicrorhabdus xiamenensis</name>
    <dbReference type="NCBI Taxonomy" id="2739063"/>
    <lineage>
        <taxon>Bacteria</taxon>
        <taxon>Pseudomonadati</taxon>
        <taxon>Pseudomonadota</taxon>
        <taxon>Gammaproteobacteria</taxon>
        <taxon>Thiotrichales</taxon>
        <taxon>Piscirickettsiaceae</taxon>
        <taxon>Thiomicrorhabdus</taxon>
    </lineage>
</organism>
<gene>
    <name evidence="2" type="ORF">HQN79_09500</name>
</gene>
<feature type="transmembrane region" description="Helical" evidence="1">
    <location>
        <begin position="71"/>
        <end position="89"/>
    </location>
</feature>
<feature type="transmembrane region" description="Helical" evidence="1">
    <location>
        <begin position="160"/>
        <end position="181"/>
    </location>
</feature>
<reference evidence="2 3" key="1">
    <citation type="submission" date="2020-05" db="EMBL/GenBank/DDBJ databases">
        <title>Thiomicrorhabdus sediminis sp.nov. and Thiomicrorhabdus xiamenensis sp.nov., novel sulfur-oxidizing bacteria isolated from coastal sediment.</title>
        <authorList>
            <person name="Liu X."/>
        </authorList>
    </citation>
    <scope>NUCLEOTIDE SEQUENCE [LARGE SCALE GENOMIC DNA]</scope>
    <source>
        <strain evidence="2 3">G2</strain>
    </source>
</reference>
<keyword evidence="1" id="KW-1133">Transmembrane helix</keyword>